<dbReference type="PRINTS" id="PR00153">
    <property type="entry name" value="CSAPPISMRASE"/>
</dbReference>
<dbReference type="EMBL" id="BAABME010007630">
    <property type="protein sequence ID" value="GAA0171334.1"/>
    <property type="molecule type" value="Genomic_DNA"/>
</dbReference>
<dbReference type="PROSITE" id="PS50072">
    <property type="entry name" value="CSA_PPIASE_2"/>
    <property type="match status" value="1"/>
</dbReference>
<dbReference type="EC" id="5.2.1.8" evidence="5"/>
<dbReference type="InterPro" id="IPR002130">
    <property type="entry name" value="Cyclophilin-type_PPIase_dom"/>
</dbReference>
<dbReference type="AlphaFoldDB" id="A0AAV3R4L7"/>
<dbReference type="SUPFAM" id="SSF50891">
    <property type="entry name" value="Cyclophilin-like"/>
    <property type="match status" value="1"/>
</dbReference>
<dbReference type="GO" id="GO:0003755">
    <property type="term" value="F:peptidyl-prolyl cis-trans isomerase activity"/>
    <property type="evidence" value="ECO:0007669"/>
    <property type="project" value="UniProtKB-UniRule"/>
</dbReference>
<evidence type="ECO:0000256" key="3">
    <source>
        <dbReference type="ARBA" id="ARBA00023110"/>
    </source>
</evidence>
<evidence type="ECO:0000256" key="5">
    <source>
        <dbReference type="RuleBase" id="RU363019"/>
    </source>
</evidence>
<dbReference type="GO" id="GO:0006457">
    <property type="term" value="P:protein folding"/>
    <property type="evidence" value="ECO:0007669"/>
    <property type="project" value="InterPro"/>
</dbReference>
<reference evidence="7 8" key="1">
    <citation type="submission" date="2024-01" db="EMBL/GenBank/DDBJ databases">
        <title>The complete chloroplast genome sequence of Lithospermum erythrorhizon: insights into the phylogenetic relationship among Boraginaceae species and the maternal lineages of purple gromwells.</title>
        <authorList>
            <person name="Okada T."/>
            <person name="Watanabe K."/>
        </authorList>
    </citation>
    <scope>NUCLEOTIDE SEQUENCE [LARGE SCALE GENOMIC DNA]</scope>
</reference>
<evidence type="ECO:0000313" key="7">
    <source>
        <dbReference type="EMBL" id="GAA0171334.1"/>
    </source>
</evidence>
<keyword evidence="8" id="KW-1185">Reference proteome</keyword>
<dbReference type="PANTHER" id="PTHR11071:SF561">
    <property type="entry name" value="PEPTIDYL-PROLYL CIS-TRANS ISOMERASE D-RELATED"/>
    <property type="match status" value="1"/>
</dbReference>
<evidence type="ECO:0000259" key="6">
    <source>
        <dbReference type="PROSITE" id="PS50072"/>
    </source>
</evidence>
<comment type="catalytic activity">
    <reaction evidence="1 5">
        <text>[protein]-peptidylproline (omega=180) = [protein]-peptidylproline (omega=0)</text>
        <dbReference type="Rhea" id="RHEA:16237"/>
        <dbReference type="Rhea" id="RHEA-COMP:10747"/>
        <dbReference type="Rhea" id="RHEA-COMP:10748"/>
        <dbReference type="ChEBI" id="CHEBI:83833"/>
        <dbReference type="ChEBI" id="CHEBI:83834"/>
        <dbReference type="EC" id="5.2.1.8"/>
    </reaction>
</comment>
<gene>
    <name evidence="7" type="ORF">LIER_25389</name>
</gene>
<name>A0AAV3R4L7_LITER</name>
<evidence type="ECO:0000256" key="1">
    <source>
        <dbReference type="ARBA" id="ARBA00000971"/>
    </source>
</evidence>
<comment type="caution">
    <text evidence="7">The sequence shown here is derived from an EMBL/GenBank/DDBJ whole genome shotgun (WGS) entry which is preliminary data.</text>
</comment>
<dbReference type="InterPro" id="IPR020892">
    <property type="entry name" value="Cyclophilin-type_PPIase_CS"/>
</dbReference>
<dbReference type="Pfam" id="PF00160">
    <property type="entry name" value="Pro_isomerase"/>
    <property type="match status" value="1"/>
</dbReference>
<dbReference type="CDD" id="cd01926">
    <property type="entry name" value="cyclophilin_ABH_like"/>
    <property type="match status" value="1"/>
</dbReference>
<evidence type="ECO:0000313" key="8">
    <source>
        <dbReference type="Proteomes" id="UP001454036"/>
    </source>
</evidence>
<evidence type="ECO:0000256" key="2">
    <source>
        <dbReference type="ARBA" id="ARBA00007365"/>
    </source>
</evidence>
<comment type="function">
    <text evidence="5">PPIases accelerate the folding of proteins. It catalyzes the cis-trans isomerization of proline imidic peptide bonds in oligopeptides.</text>
</comment>
<comment type="similarity">
    <text evidence="2 5">Belongs to the cyclophilin-type PPIase family.</text>
</comment>
<dbReference type="GO" id="GO:0005737">
    <property type="term" value="C:cytoplasm"/>
    <property type="evidence" value="ECO:0007669"/>
    <property type="project" value="TreeGrafter"/>
</dbReference>
<keyword evidence="3 5" id="KW-0697">Rotamase</keyword>
<dbReference type="Proteomes" id="UP001454036">
    <property type="component" value="Unassembled WGS sequence"/>
</dbReference>
<dbReference type="PROSITE" id="PS00170">
    <property type="entry name" value="CSA_PPIASE_1"/>
    <property type="match status" value="1"/>
</dbReference>
<evidence type="ECO:0000256" key="4">
    <source>
        <dbReference type="ARBA" id="ARBA00023235"/>
    </source>
</evidence>
<dbReference type="Gene3D" id="2.40.100.10">
    <property type="entry name" value="Cyclophilin-like"/>
    <property type="match status" value="1"/>
</dbReference>
<sequence length="252" mass="27092">MALPFSTLSNVGSISSSRSFGPIKFKKSTPICYSSALLSSSNCLFDSLMLESSCSSSIQKKVNAATFCVRASAQDLPSVQSKVTNKVYFDISIGNPVGKLVGRIVIGLYGDDVPQTAENFRALCTGEKGFGYKGSSFHRVIKDFMIQGGDFDKGNGTGGKSIYGRTFKDENFKLIHTGPGVVSMANAGPNTNGSQFFICTVKTPWLDQRHVVFGQVLEGMDIVKRIESQETDRGDGPIKRVVISDCGELPVG</sequence>
<accession>A0AAV3R4L7</accession>
<feature type="domain" description="PPIase cyclophilin-type" evidence="6">
    <location>
        <begin position="98"/>
        <end position="248"/>
    </location>
</feature>
<dbReference type="PANTHER" id="PTHR11071">
    <property type="entry name" value="PEPTIDYL-PROLYL CIS-TRANS ISOMERASE"/>
    <property type="match status" value="1"/>
</dbReference>
<proteinExistence type="inferred from homology"/>
<protein>
    <recommendedName>
        <fullName evidence="5">Peptidyl-prolyl cis-trans isomerase</fullName>
        <shortName evidence="5">PPIase</shortName>
        <ecNumber evidence="5">5.2.1.8</ecNumber>
    </recommendedName>
</protein>
<keyword evidence="4 5" id="KW-0413">Isomerase</keyword>
<dbReference type="InterPro" id="IPR029000">
    <property type="entry name" value="Cyclophilin-like_dom_sf"/>
</dbReference>
<organism evidence="7 8">
    <name type="scientific">Lithospermum erythrorhizon</name>
    <name type="common">Purple gromwell</name>
    <name type="synonym">Lithospermum officinale var. erythrorhizon</name>
    <dbReference type="NCBI Taxonomy" id="34254"/>
    <lineage>
        <taxon>Eukaryota</taxon>
        <taxon>Viridiplantae</taxon>
        <taxon>Streptophyta</taxon>
        <taxon>Embryophyta</taxon>
        <taxon>Tracheophyta</taxon>
        <taxon>Spermatophyta</taxon>
        <taxon>Magnoliopsida</taxon>
        <taxon>eudicotyledons</taxon>
        <taxon>Gunneridae</taxon>
        <taxon>Pentapetalae</taxon>
        <taxon>asterids</taxon>
        <taxon>lamiids</taxon>
        <taxon>Boraginales</taxon>
        <taxon>Boraginaceae</taxon>
        <taxon>Boraginoideae</taxon>
        <taxon>Lithospermeae</taxon>
        <taxon>Lithospermum</taxon>
    </lineage>
</organism>
<dbReference type="GO" id="GO:0016018">
    <property type="term" value="F:cyclosporin A binding"/>
    <property type="evidence" value="ECO:0007669"/>
    <property type="project" value="TreeGrafter"/>
</dbReference>
<dbReference type="FunFam" id="2.40.100.10:FF:000001">
    <property type="entry name" value="Peptidyl-prolyl cis-trans isomerase"/>
    <property type="match status" value="1"/>
</dbReference>